<dbReference type="InterPro" id="IPR027443">
    <property type="entry name" value="IPNS-like_sf"/>
</dbReference>
<accession>A0A5J4ZAS6</accession>
<evidence type="ECO:0000313" key="6">
    <source>
        <dbReference type="Proteomes" id="UP000325577"/>
    </source>
</evidence>
<dbReference type="EMBL" id="CM018052">
    <property type="protein sequence ID" value="KAA8515883.1"/>
    <property type="molecule type" value="Genomic_DNA"/>
</dbReference>
<organism evidence="5 6">
    <name type="scientific">Nyssa sinensis</name>
    <dbReference type="NCBI Taxonomy" id="561372"/>
    <lineage>
        <taxon>Eukaryota</taxon>
        <taxon>Viridiplantae</taxon>
        <taxon>Streptophyta</taxon>
        <taxon>Embryophyta</taxon>
        <taxon>Tracheophyta</taxon>
        <taxon>Spermatophyta</taxon>
        <taxon>Magnoliopsida</taxon>
        <taxon>eudicotyledons</taxon>
        <taxon>Gunneridae</taxon>
        <taxon>Pentapetalae</taxon>
        <taxon>asterids</taxon>
        <taxon>Cornales</taxon>
        <taxon>Nyssaceae</taxon>
        <taxon>Nyssa</taxon>
    </lineage>
</organism>
<feature type="domain" description="Non-haem dioxygenase N-terminal" evidence="4">
    <location>
        <begin position="10"/>
        <end position="87"/>
    </location>
</feature>
<dbReference type="OrthoDB" id="288590at2759"/>
<evidence type="ECO:0000313" key="5">
    <source>
        <dbReference type="EMBL" id="KAA8515883.1"/>
    </source>
</evidence>
<evidence type="ECO:0000256" key="1">
    <source>
        <dbReference type="ARBA" id="ARBA00022723"/>
    </source>
</evidence>
<protein>
    <recommendedName>
        <fullName evidence="7">Fe2OG dioxygenase domain-containing protein</fullName>
    </recommendedName>
</protein>
<dbReference type="SUPFAM" id="SSF51197">
    <property type="entry name" value="Clavaminate synthase-like"/>
    <property type="match status" value="2"/>
</dbReference>
<dbReference type="Proteomes" id="UP000325577">
    <property type="component" value="Linkage Group LG9"/>
</dbReference>
<keyword evidence="1" id="KW-0479">Metal-binding</keyword>
<proteinExistence type="predicted"/>
<dbReference type="AlphaFoldDB" id="A0A5J4ZAS6"/>
<feature type="domain" description="Isopenicillin N synthase-like Fe(2+) 2OG dioxygenase" evidence="3">
    <location>
        <begin position="169"/>
        <end position="220"/>
    </location>
</feature>
<keyword evidence="2" id="KW-0408">Iron</keyword>
<evidence type="ECO:0000259" key="4">
    <source>
        <dbReference type="Pfam" id="PF14226"/>
    </source>
</evidence>
<dbReference type="Pfam" id="PF14226">
    <property type="entry name" value="DIOX_N"/>
    <property type="match status" value="2"/>
</dbReference>
<dbReference type="Gene3D" id="2.60.120.330">
    <property type="entry name" value="B-lactam Antibiotic, Isopenicillin N Synthase, Chain"/>
    <property type="match status" value="2"/>
</dbReference>
<dbReference type="GO" id="GO:0046872">
    <property type="term" value="F:metal ion binding"/>
    <property type="evidence" value="ECO:0007669"/>
    <property type="project" value="UniProtKB-KW"/>
</dbReference>
<reference evidence="5 6" key="1">
    <citation type="submission" date="2019-09" db="EMBL/GenBank/DDBJ databases">
        <title>A chromosome-level genome assembly of the Chinese tupelo Nyssa sinensis.</title>
        <authorList>
            <person name="Yang X."/>
            <person name="Kang M."/>
            <person name="Yang Y."/>
            <person name="Xiong H."/>
            <person name="Wang M."/>
            <person name="Zhang Z."/>
            <person name="Wang Z."/>
            <person name="Wu H."/>
            <person name="Ma T."/>
            <person name="Liu J."/>
            <person name="Xi Z."/>
        </authorList>
    </citation>
    <scope>NUCLEOTIDE SEQUENCE [LARGE SCALE GENOMIC DNA]</scope>
    <source>
        <strain evidence="5">J267</strain>
        <tissue evidence="5">Leaf</tissue>
    </source>
</reference>
<dbReference type="InterPro" id="IPR026992">
    <property type="entry name" value="DIOX_N"/>
</dbReference>
<dbReference type="InterPro" id="IPR050231">
    <property type="entry name" value="Iron_ascorbate_oxido_reductase"/>
</dbReference>
<dbReference type="InterPro" id="IPR044861">
    <property type="entry name" value="IPNS-like_FE2OG_OXY"/>
</dbReference>
<evidence type="ECO:0000256" key="2">
    <source>
        <dbReference type="ARBA" id="ARBA00023004"/>
    </source>
</evidence>
<dbReference type="PANTHER" id="PTHR47990">
    <property type="entry name" value="2-OXOGLUTARATE (2OG) AND FE(II)-DEPENDENT OXYGENASE SUPERFAMILY PROTEIN-RELATED"/>
    <property type="match status" value="1"/>
</dbReference>
<name>A0A5J4ZAS6_9ASTE</name>
<keyword evidence="6" id="KW-1185">Reference proteome</keyword>
<feature type="domain" description="Non-haem dioxygenase N-terminal" evidence="4">
    <location>
        <begin position="257"/>
        <end position="335"/>
    </location>
</feature>
<dbReference type="Pfam" id="PF03171">
    <property type="entry name" value="2OG-FeII_Oxy"/>
    <property type="match status" value="1"/>
</dbReference>
<gene>
    <name evidence="5" type="ORF">F0562_019062</name>
</gene>
<sequence length="338" mass="37971">MGSQSLAKFPIVDFSSENLKPGTSSWIAASNDVRHALEEYGCFVAVYNKVSLELGDAIFGALKELFDLPTETKVQKTSDKPYFDYVGKDPNIPLYEGLGIDNAASLEGTQSFTNVMWPHGNDHFCETLYSFTKLASEVEQMVKRMVFESYGVEKCYESQVGSTTYILRVMKYRGPHMNETNIGVVNHTDKSFITILHQNQVNGLEMRFTDINVKQKPTVVFENSFALNQLCLIIWELLKLLGEKKVKVMASQTVPKLPVVDFTKGSLKPGSSSWLSTCNDVRHALEEYGCFVALYDKVSRELDKEVFGALKDLFDLPTETKVQNTSDKLYYGYVGTTA</sequence>
<evidence type="ECO:0000259" key="3">
    <source>
        <dbReference type="Pfam" id="PF03171"/>
    </source>
</evidence>
<evidence type="ECO:0008006" key="7">
    <source>
        <dbReference type="Google" id="ProtNLM"/>
    </source>
</evidence>